<dbReference type="SUPFAM" id="SSF54631">
    <property type="entry name" value="CBS-domain pair"/>
    <property type="match status" value="1"/>
</dbReference>
<proteinExistence type="predicted"/>
<evidence type="ECO:0000313" key="2">
    <source>
        <dbReference type="EMBL" id="MBC5767349.1"/>
    </source>
</evidence>
<dbReference type="RefSeq" id="WP_187083836.1">
    <property type="nucleotide sequence ID" value="NZ_JACORU010000010.1"/>
</dbReference>
<dbReference type="Pfam" id="PF00571">
    <property type="entry name" value="CBS"/>
    <property type="match status" value="1"/>
</dbReference>
<reference evidence="2" key="1">
    <citation type="submission" date="2020-08" db="EMBL/GenBank/DDBJ databases">
        <title>Ramlibacter sp. GTP1 16S ribosomal RNA gene genome sequencing and assembly.</title>
        <authorList>
            <person name="Kang M."/>
        </authorList>
    </citation>
    <scope>NUCLEOTIDE SEQUENCE</scope>
    <source>
        <strain evidence="2">GTP1</strain>
    </source>
</reference>
<sequence>MAYSTLPVLPAIGSIPICSPERGQPDVTLDSAALLVMTDLKRVAAAVTSPQETMDAAHAFMIQRGVRMLLAVDGKGSLAGIVTTNDILGEKPIAVAHELGVKHNQLTVADIMTPADRLDAFDMQAVRGARVGQVVASLQQARRHHALVVQVSAEGVREVRGLFSLTQIARQLGMPLTLPTAANSFAEIEAALA</sequence>
<keyword evidence="3" id="KW-1185">Reference proteome</keyword>
<dbReference type="Proteomes" id="UP000596827">
    <property type="component" value="Unassembled WGS sequence"/>
</dbReference>
<protein>
    <submittedName>
        <fullName evidence="2">CBS domain-containing protein</fullName>
    </submittedName>
</protein>
<feature type="domain" description="CBS" evidence="1">
    <location>
        <begin position="48"/>
        <end position="89"/>
    </location>
</feature>
<dbReference type="InterPro" id="IPR000644">
    <property type="entry name" value="CBS_dom"/>
</dbReference>
<accession>A0A923MDE0</accession>
<evidence type="ECO:0000259" key="1">
    <source>
        <dbReference type="Pfam" id="PF00571"/>
    </source>
</evidence>
<organism evidence="2 3">
    <name type="scientific">Ramlibacter albus</name>
    <dbReference type="NCBI Taxonomy" id="2079448"/>
    <lineage>
        <taxon>Bacteria</taxon>
        <taxon>Pseudomonadati</taxon>
        <taxon>Pseudomonadota</taxon>
        <taxon>Betaproteobacteria</taxon>
        <taxon>Burkholderiales</taxon>
        <taxon>Comamonadaceae</taxon>
        <taxon>Ramlibacter</taxon>
    </lineage>
</organism>
<gene>
    <name evidence="2" type="ORF">H8R02_22985</name>
</gene>
<dbReference type="EMBL" id="JACORU010000010">
    <property type="protein sequence ID" value="MBC5767349.1"/>
    <property type="molecule type" value="Genomic_DNA"/>
</dbReference>
<comment type="caution">
    <text evidence="2">The sequence shown here is derived from an EMBL/GenBank/DDBJ whole genome shotgun (WGS) entry which is preliminary data.</text>
</comment>
<evidence type="ECO:0000313" key="3">
    <source>
        <dbReference type="Proteomes" id="UP000596827"/>
    </source>
</evidence>
<name>A0A923MDE0_9BURK</name>
<dbReference type="CDD" id="cd04640">
    <property type="entry name" value="CBS_pair_proteobact"/>
    <property type="match status" value="1"/>
</dbReference>
<dbReference type="AlphaFoldDB" id="A0A923MDE0"/>
<dbReference type="InterPro" id="IPR046342">
    <property type="entry name" value="CBS_dom_sf"/>
</dbReference>
<dbReference type="Gene3D" id="3.10.580.10">
    <property type="entry name" value="CBS-domain"/>
    <property type="match status" value="1"/>
</dbReference>